<dbReference type="Proteomes" id="UP000245870">
    <property type="component" value="Unassembled WGS sequence"/>
</dbReference>
<feature type="transmembrane region" description="Helical" evidence="2">
    <location>
        <begin position="33"/>
        <end position="56"/>
    </location>
</feature>
<proteinExistence type="predicted"/>
<accession>A0A2U0UB31</accession>
<name>A0A2U0UB31_9BACT</name>
<evidence type="ECO:0000256" key="1">
    <source>
        <dbReference type="SAM" id="MobiDB-lite"/>
    </source>
</evidence>
<evidence type="ECO:0000256" key="2">
    <source>
        <dbReference type="SAM" id="Phobius"/>
    </source>
</evidence>
<dbReference type="EMBL" id="QENY01000008">
    <property type="protein sequence ID" value="PVX54834.1"/>
    <property type="molecule type" value="Genomic_DNA"/>
</dbReference>
<keyword evidence="2" id="KW-0812">Transmembrane</keyword>
<dbReference type="RefSeq" id="WP_116616380.1">
    <property type="nucleotide sequence ID" value="NZ_CALDWB010000003.1"/>
</dbReference>
<evidence type="ECO:0000313" key="3">
    <source>
        <dbReference type="EMBL" id="PVX54834.1"/>
    </source>
</evidence>
<gene>
    <name evidence="3" type="ORF">C7379_10861</name>
</gene>
<comment type="caution">
    <text evidence="3">The sequence shown here is derived from an EMBL/GenBank/DDBJ whole genome shotgun (WGS) entry which is preliminary data.</text>
</comment>
<evidence type="ECO:0000313" key="4">
    <source>
        <dbReference type="Proteomes" id="UP000245870"/>
    </source>
</evidence>
<dbReference type="AlphaFoldDB" id="A0A2U0UB31"/>
<sequence>MSKNKTNPHEPVREINSMSREVKRMNREEKQKIHGATIVKWIFSVLILLAILYMIWTMTIVG</sequence>
<keyword evidence="2" id="KW-1133">Transmembrane helix</keyword>
<feature type="region of interest" description="Disordered" evidence="1">
    <location>
        <begin position="1"/>
        <end position="21"/>
    </location>
</feature>
<organism evidence="3 4">
    <name type="scientific">Hallella colorans</name>
    <dbReference type="NCBI Taxonomy" id="1703337"/>
    <lineage>
        <taxon>Bacteria</taxon>
        <taxon>Pseudomonadati</taxon>
        <taxon>Bacteroidota</taxon>
        <taxon>Bacteroidia</taxon>
        <taxon>Bacteroidales</taxon>
        <taxon>Prevotellaceae</taxon>
        <taxon>Hallella</taxon>
    </lineage>
</organism>
<protein>
    <submittedName>
        <fullName evidence="3">Uncharacterized protein</fullName>
    </submittedName>
</protein>
<keyword evidence="2" id="KW-0472">Membrane</keyword>
<keyword evidence="4" id="KW-1185">Reference proteome</keyword>
<reference evidence="3 4" key="1">
    <citation type="submission" date="2018-05" db="EMBL/GenBank/DDBJ databases">
        <title>Genomic Encyclopedia of Type Strains, Phase IV (KMG-IV): sequencing the most valuable type-strain genomes for metagenomic binning, comparative biology and taxonomic classification.</title>
        <authorList>
            <person name="Goeker M."/>
        </authorList>
    </citation>
    <scope>NUCLEOTIDE SEQUENCE [LARGE SCALE GENOMIC DNA]</scope>
    <source>
        <strain evidence="3 4">DSM 100333</strain>
    </source>
</reference>